<feature type="transmembrane region" description="Helical" evidence="2">
    <location>
        <begin position="602"/>
        <end position="624"/>
    </location>
</feature>
<keyword evidence="2" id="KW-0472">Membrane</keyword>
<sequence length="724" mass="82939">MLAFLVVAEWLYPLPYMSDTAFMPLFLFVTAIFFIIIAIPMHWLIRFLIFAIMITFSLDYIFIEETYLSFGWWSLFITEVWEQSGRVFSGEWLQLSEFYRSLLLFILLAMVSYLTYYWVVIAQQILFFIIASVVYIGILDVFTAYDGSLAVIRLFIFGFLLFACIYLSKMNLRYPNVRAGHWGRFLAVALTVMALAVLVGWQAPKYAQQWPDPLPYVEEATGIDTTGWGEGEQTRRIGYGENDERLGGGFVMDDVEVFTARSETSDYWRGESKHEYTGHGWRDVEEPDVGPEMTEQLEGQAALYEEATETETLEADVSFHEPLSGEGDVLFSQGALQDASADLDEEHSIFINDENGRAEFWGGEDVEDTLALTLTYDNPEFPIERMQEVDHEDDGHSDPEAITDRHLQLPEELPDRVGELAEDVVDGEDNRYDRARAIESYLTGPDFEYETSDVPVPEEGQDYVDQFLFETQIGYCDNFSTAMVVMLRSVDIPARWVKGFTSGEEVAVEDDGYSEYEVTNENAHSWAEVYFPDVGWVPFEPTPGFSNETDFAMADVEGDDIDEEELEQEFEQDMDDMMPEEEESDEETDAGAQASDEDEGEFPLGLLGGMGAGLFLAGVITFVFRGKLIRKWMQRRYRGMTSGSVFARAYEALLWYLGWIGLKRAGHETPREFAKRVDDRFDTKNMSSLTALYEEYYYGNQELPQLPTDTEERWLQLIEKISDH</sequence>
<dbReference type="Pfam" id="PF01841">
    <property type="entry name" value="Transglut_core"/>
    <property type="match status" value="1"/>
</dbReference>
<reference evidence="4 5" key="1">
    <citation type="submission" date="2016-10" db="EMBL/GenBank/DDBJ databases">
        <authorList>
            <person name="de Groot N.N."/>
        </authorList>
    </citation>
    <scope>NUCLEOTIDE SEQUENCE [LARGE SCALE GENOMIC DNA]</scope>
    <source>
        <strain evidence="4 5">DSM 21771</strain>
    </source>
</reference>
<dbReference type="OrthoDB" id="9804872at2"/>
<feature type="transmembrane region" description="Helical" evidence="2">
    <location>
        <begin position="151"/>
        <end position="170"/>
    </location>
</feature>
<dbReference type="SMART" id="SM00460">
    <property type="entry name" value="TGc"/>
    <property type="match status" value="1"/>
</dbReference>
<dbReference type="InterPro" id="IPR038765">
    <property type="entry name" value="Papain-like_cys_pep_sf"/>
</dbReference>
<feature type="transmembrane region" description="Helical" evidence="2">
    <location>
        <begin position="125"/>
        <end position="145"/>
    </location>
</feature>
<dbReference type="SUPFAM" id="SSF54001">
    <property type="entry name" value="Cysteine proteinases"/>
    <property type="match status" value="1"/>
</dbReference>
<dbReference type="InterPro" id="IPR025403">
    <property type="entry name" value="TgpA-like_C"/>
</dbReference>
<dbReference type="RefSeq" id="WP_090398676.1">
    <property type="nucleotide sequence ID" value="NZ_FNEN01000008.1"/>
</dbReference>
<feature type="transmembrane region" description="Helical" evidence="2">
    <location>
        <begin position="20"/>
        <end position="39"/>
    </location>
</feature>
<dbReference type="InterPro" id="IPR002931">
    <property type="entry name" value="Transglutaminase-like"/>
</dbReference>
<dbReference type="EMBL" id="FNEN01000008">
    <property type="protein sequence ID" value="SDI90640.1"/>
    <property type="molecule type" value="Genomic_DNA"/>
</dbReference>
<evidence type="ECO:0000313" key="5">
    <source>
        <dbReference type="Proteomes" id="UP000198853"/>
    </source>
</evidence>
<dbReference type="InterPro" id="IPR052901">
    <property type="entry name" value="Bact_TGase-like"/>
</dbReference>
<proteinExistence type="predicted"/>
<evidence type="ECO:0000256" key="1">
    <source>
        <dbReference type="SAM" id="MobiDB-lite"/>
    </source>
</evidence>
<keyword evidence="2" id="KW-1133">Transmembrane helix</keyword>
<dbReference type="PANTHER" id="PTHR42736:SF1">
    <property type="entry name" value="PROTEIN-GLUTAMINE GAMMA-GLUTAMYLTRANSFERASE"/>
    <property type="match status" value="1"/>
</dbReference>
<protein>
    <recommendedName>
        <fullName evidence="3">Transglutaminase-like domain-containing protein</fullName>
    </recommendedName>
</protein>
<evidence type="ECO:0000259" key="3">
    <source>
        <dbReference type="SMART" id="SM00460"/>
    </source>
</evidence>
<accession>A0A1G8PFU3</accession>
<gene>
    <name evidence="4" type="ORF">SAMN04488123_10885</name>
</gene>
<dbReference type="Proteomes" id="UP000198853">
    <property type="component" value="Unassembled WGS sequence"/>
</dbReference>
<organism evidence="4 5">
    <name type="scientific">Natribacillus halophilus</name>
    <dbReference type="NCBI Taxonomy" id="549003"/>
    <lineage>
        <taxon>Bacteria</taxon>
        <taxon>Bacillati</taxon>
        <taxon>Bacillota</taxon>
        <taxon>Bacilli</taxon>
        <taxon>Bacillales</taxon>
        <taxon>Bacillaceae</taxon>
        <taxon>Natribacillus</taxon>
    </lineage>
</organism>
<feature type="domain" description="Transglutaminase-like" evidence="3">
    <location>
        <begin position="468"/>
        <end position="543"/>
    </location>
</feature>
<evidence type="ECO:0000256" key="2">
    <source>
        <dbReference type="SAM" id="Phobius"/>
    </source>
</evidence>
<name>A0A1G8PFU3_9BACI</name>
<dbReference type="PANTHER" id="PTHR42736">
    <property type="entry name" value="PROTEIN-GLUTAMINE GAMMA-GLUTAMYLTRANSFERASE"/>
    <property type="match status" value="1"/>
</dbReference>
<evidence type="ECO:0000313" key="4">
    <source>
        <dbReference type="EMBL" id="SDI90640.1"/>
    </source>
</evidence>
<feature type="region of interest" description="Disordered" evidence="1">
    <location>
        <begin position="577"/>
        <end position="602"/>
    </location>
</feature>
<feature type="transmembrane region" description="Helical" evidence="2">
    <location>
        <begin position="44"/>
        <end position="63"/>
    </location>
</feature>
<dbReference type="Gene3D" id="3.10.620.30">
    <property type="match status" value="1"/>
</dbReference>
<dbReference type="Pfam" id="PF13559">
    <property type="entry name" value="DUF4129"/>
    <property type="match status" value="1"/>
</dbReference>
<feature type="transmembrane region" description="Helical" evidence="2">
    <location>
        <begin position="98"/>
        <end position="118"/>
    </location>
</feature>
<feature type="compositionally biased region" description="Acidic residues" evidence="1">
    <location>
        <begin position="577"/>
        <end position="601"/>
    </location>
</feature>
<dbReference type="AlphaFoldDB" id="A0A1G8PFU3"/>
<feature type="transmembrane region" description="Helical" evidence="2">
    <location>
        <begin position="182"/>
        <end position="201"/>
    </location>
</feature>
<keyword evidence="2" id="KW-0812">Transmembrane</keyword>
<keyword evidence="5" id="KW-1185">Reference proteome</keyword>